<evidence type="ECO:0000313" key="3">
    <source>
        <dbReference type="EMBL" id="WZN65630.1"/>
    </source>
</evidence>
<protein>
    <submittedName>
        <fullName evidence="3">Uncharacterized protein</fullName>
    </submittedName>
</protein>
<keyword evidence="1" id="KW-0175">Coiled coil</keyword>
<sequence>MASSTEGPGGAGESPSKGHGDSIPPPASESSSFGWLGDIQNNFTGAIDAVSLPHYNVEDLGNITAGYLNEAVEALTTTVDGGAAFMASSIKDVRIHASDLGQNLRESLDPVAKEACRLTSLAGEHQRKAVSAARAHYFLAYDRHPEAVSFASFAALVLAFPATRRFVFRRALRLRSQEGLYKSAERRKAVLSQSVDLHLQETKKLLDRTKAAKEEFFRAQKKLRDARNQLDSLQTRLHRTDRTVWGLLDDLSLVRTKEAAGLRTEIAVNKGIVQKQSRLVRGAIKDIASSAGI</sequence>
<keyword evidence="4" id="KW-1185">Reference proteome</keyword>
<dbReference type="PANTHER" id="PTHR34554:SF2">
    <property type="entry name" value="RGS1-HXK1-INTERACTING PROTEIN 1"/>
    <property type="match status" value="1"/>
</dbReference>
<evidence type="ECO:0000256" key="2">
    <source>
        <dbReference type="SAM" id="MobiDB-lite"/>
    </source>
</evidence>
<dbReference type="AlphaFoldDB" id="A0AAX4PJ54"/>
<dbReference type="EMBL" id="CP151512">
    <property type="protein sequence ID" value="WZN65630.1"/>
    <property type="molecule type" value="Genomic_DNA"/>
</dbReference>
<reference evidence="3 4" key="1">
    <citation type="submission" date="2024-03" db="EMBL/GenBank/DDBJ databases">
        <title>Complete genome sequence of the green alga Chloropicon roscoffensis RCC1871.</title>
        <authorList>
            <person name="Lemieux C."/>
            <person name="Pombert J.-F."/>
            <person name="Otis C."/>
            <person name="Turmel M."/>
        </authorList>
    </citation>
    <scope>NUCLEOTIDE SEQUENCE [LARGE SCALE GENOMIC DNA]</scope>
    <source>
        <strain evidence="3 4">RCC1871</strain>
    </source>
</reference>
<gene>
    <name evidence="3" type="ORF">HKI87_12g71900</name>
</gene>
<organism evidence="3 4">
    <name type="scientific">Chloropicon roscoffensis</name>
    <dbReference type="NCBI Taxonomy" id="1461544"/>
    <lineage>
        <taxon>Eukaryota</taxon>
        <taxon>Viridiplantae</taxon>
        <taxon>Chlorophyta</taxon>
        <taxon>Chloropicophyceae</taxon>
        <taxon>Chloropicales</taxon>
        <taxon>Chloropicaceae</taxon>
        <taxon>Chloropicon</taxon>
    </lineage>
</organism>
<evidence type="ECO:0000256" key="1">
    <source>
        <dbReference type="SAM" id="Coils"/>
    </source>
</evidence>
<feature type="coiled-coil region" evidence="1">
    <location>
        <begin position="209"/>
        <end position="243"/>
    </location>
</feature>
<dbReference type="PANTHER" id="PTHR34554">
    <property type="entry name" value="RGS1-HXK1-INTERACTING PROTEIN 1"/>
    <property type="match status" value="1"/>
</dbReference>
<accession>A0AAX4PJ54</accession>
<proteinExistence type="predicted"/>
<feature type="region of interest" description="Disordered" evidence="2">
    <location>
        <begin position="1"/>
        <end position="31"/>
    </location>
</feature>
<evidence type="ECO:0000313" key="4">
    <source>
        <dbReference type="Proteomes" id="UP001472866"/>
    </source>
</evidence>
<name>A0AAX4PJ54_9CHLO</name>
<dbReference type="InterPro" id="IPR053284">
    <property type="entry name" value="RGS1-HXK1_interactor"/>
</dbReference>
<dbReference type="Proteomes" id="UP001472866">
    <property type="component" value="Chromosome 12"/>
</dbReference>